<feature type="transmembrane region" description="Helical" evidence="1">
    <location>
        <begin position="45"/>
        <end position="64"/>
    </location>
</feature>
<feature type="transmembrane region" description="Helical" evidence="1">
    <location>
        <begin position="6"/>
        <end position="24"/>
    </location>
</feature>
<organism evidence="2 3">
    <name type="scientific">Segatella baroniae F0067</name>
    <dbReference type="NCBI Taxonomy" id="1115809"/>
    <lineage>
        <taxon>Bacteria</taxon>
        <taxon>Pseudomonadati</taxon>
        <taxon>Bacteroidota</taxon>
        <taxon>Bacteroidia</taxon>
        <taxon>Bacteroidales</taxon>
        <taxon>Prevotellaceae</taxon>
        <taxon>Segatella</taxon>
    </lineage>
</organism>
<accession>U2NJP1</accession>
<comment type="caution">
    <text evidence="2">The sequence shown here is derived from an EMBL/GenBank/DDBJ whole genome shotgun (WGS) entry which is preliminary data.</text>
</comment>
<dbReference type="AlphaFoldDB" id="U2NJP1"/>
<evidence type="ECO:0000313" key="3">
    <source>
        <dbReference type="Proteomes" id="UP000016648"/>
    </source>
</evidence>
<keyword evidence="3" id="KW-1185">Reference proteome</keyword>
<sequence>MDAQKTTINIITFFIINSIYFTQCSRKYLIAKIIFNLKALLRLNIILYYFHGILLPFGNFILLLR</sequence>
<protein>
    <submittedName>
        <fullName evidence="2">Uncharacterized protein</fullName>
    </submittedName>
</protein>
<reference evidence="2 3" key="1">
    <citation type="submission" date="2013-08" db="EMBL/GenBank/DDBJ databases">
        <authorList>
            <person name="Durkin A.S."/>
            <person name="Haft D.R."/>
            <person name="McCorrison J."/>
            <person name="Torralba M."/>
            <person name="Gillis M."/>
            <person name="Haft D.H."/>
            <person name="Methe B."/>
            <person name="Sutton G."/>
            <person name="Nelson K.E."/>
        </authorList>
    </citation>
    <scope>NUCLEOTIDE SEQUENCE [LARGE SCALE GENOMIC DNA]</scope>
    <source>
        <strain evidence="2 3">F0067</strain>
    </source>
</reference>
<dbReference type="EMBL" id="AWEY01000039">
    <property type="protein sequence ID" value="ERK38335.1"/>
    <property type="molecule type" value="Genomic_DNA"/>
</dbReference>
<evidence type="ECO:0000256" key="1">
    <source>
        <dbReference type="SAM" id="Phobius"/>
    </source>
</evidence>
<gene>
    <name evidence="2" type="ORF">HMPREF9135_0918</name>
</gene>
<keyword evidence="1" id="KW-0812">Transmembrane</keyword>
<dbReference type="Proteomes" id="UP000016648">
    <property type="component" value="Unassembled WGS sequence"/>
</dbReference>
<evidence type="ECO:0000313" key="2">
    <source>
        <dbReference type="EMBL" id="ERK38335.1"/>
    </source>
</evidence>
<keyword evidence="1" id="KW-0472">Membrane</keyword>
<name>U2NJP1_9BACT</name>
<proteinExistence type="predicted"/>
<keyword evidence="1" id="KW-1133">Transmembrane helix</keyword>